<proteinExistence type="predicted"/>
<evidence type="ECO:0000256" key="1">
    <source>
        <dbReference type="ARBA" id="ARBA00022723"/>
    </source>
</evidence>
<keyword evidence="4" id="KW-0862">Zinc</keyword>
<dbReference type="EMBL" id="GDQN01010371">
    <property type="protein sequence ID" value="JAT80683.1"/>
    <property type="molecule type" value="Transcribed_RNA"/>
</dbReference>
<dbReference type="OrthoDB" id="5876240at2759"/>
<dbReference type="InterPro" id="IPR036236">
    <property type="entry name" value="Znf_C2H2_sf"/>
</dbReference>
<keyword evidence="1" id="KW-0479">Metal-binding</keyword>
<dbReference type="PANTHER" id="PTHR24379:SF121">
    <property type="entry name" value="C2H2-TYPE DOMAIN-CONTAINING PROTEIN"/>
    <property type="match status" value="1"/>
</dbReference>
<keyword evidence="2" id="KW-0677">Repeat</keyword>
<dbReference type="SMART" id="SM00355">
    <property type="entry name" value="ZnF_C2H2"/>
    <property type="match status" value="11"/>
</dbReference>
<sequence>MSQCYIMSVNRVVTSNAGNTSTVNPPAAKEKVMSYEEKTVGSTPFFKCEACPYMALAEDDIKFHLFTVHPELAKTNGLADNIQINCPGCVSIFDAEETLRNHLRNHHKMGIKDVKKMVKSLVQIALKDAKLKKEDKTPDPPPGPIRQEIAEVKIPQLIEIVPDVSANNESLPKGVAFISVDELNKMSTPNFEKVDPKEIIQEASINIVYTNEVAAQFVNVSNTGTSNTNCSVLQVSSVTPDLISSIQPHVAAVIDKTRLSPPRTIENNIDSKSHIPQVLKPCLSVGPISCTLKDHDLKDHSLSEHEREMKLGKLCSVNNCVLRLKDENKLAYHRKCHRNGQLHCPECVKVFVTVEVLHTHLWKEHAVDIELPTCEICGFKTYSKYRLYNVHMKCHRKIKAYSCPHCSKCFKNSNQLAKHKMIHKKEEVVPTTTQCSICQLQFSSERRMKAHVAAVHEKLRPFKCPQCDFTAARKPEIKLHLRSHTGDKPYACDQCMYRSADHNAMRRHKKSHGKESAYKCKYCPFSTIQSTCFTSHMISKHPNINSDDVHRCPYCRFKTVNKDKYVVHLTTHTDKEGIQLLIEMTKNIKNKPSWTIPSDNSDKNSSEQVSQDQNKEPDDKIDSSIDVEVYDCDSISESLPQDYSKTFTTNTSNVQQTDFNNQVMVQDLSKDDNNSDCLISESSNDTMMERHQYAPQLPLQMAYDNPQSNLHGFLNTSVSMEQNLLQNNNVNSLATSHSSIGGNIGNNIMSNFPIRLPHAPQISVRNNITLKPVDKISIPLTTKVTGPIITPTQILPVPSSSNSPVNMTNDPDGAPRKKPKISVKSNLILKGPDQVNMFHSQQKMAFKRLEDNERFGLGGPVTFNNLITTQFMQLQPEPTLSESPNNIMPYPQDTLMVDTANTPVDNGINDTSQIFTFNQQMNVNQMTMLPPPQKIQTNDPSYIKLEATIKQNTQSPSLERMCNANLLSNQALNREYKASPPLEDIHKNMNEIKNEVKSDTYYNLTLNNNATNPSVIDQYLIDNIIGEQYNGHLDLSAVVLPEVSDDQQNDVIEIDDNSDDNKLLPRFDMNFPLESLYLMHNDFHFLENDVSANTMPADVNDMNRIVPEIPIINQKDNLEMSDSSNNDFQNFIQGKKDPMMNTSVRPTTNKINVKNIELMKN</sequence>
<feature type="domain" description="C2H2-type" evidence="7">
    <location>
        <begin position="433"/>
        <end position="461"/>
    </location>
</feature>
<evidence type="ECO:0000256" key="3">
    <source>
        <dbReference type="ARBA" id="ARBA00022771"/>
    </source>
</evidence>
<protein>
    <recommendedName>
        <fullName evidence="7">C2H2-type domain-containing protein</fullName>
    </recommendedName>
</protein>
<feature type="domain" description="C2H2-type" evidence="7">
    <location>
        <begin position="401"/>
        <end position="428"/>
    </location>
</feature>
<gene>
    <name evidence="8" type="ORF">g.4682</name>
</gene>
<feature type="compositionally biased region" description="Basic and acidic residues" evidence="6">
    <location>
        <begin position="613"/>
        <end position="623"/>
    </location>
</feature>
<evidence type="ECO:0000256" key="5">
    <source>
        <dbReference type="PROSITE-ProRule" id="PRU00042"/>
    </source>
</evidence>
<dbReference type="InterPro" id="IPR013087">
    <property type="entry name" value="Znf_C2H2_type"/>
</dbReference>
<evidence type="ECO:0000256" key="2">
    <source>
        <dbReference type="ARBA" id="ARBA00022737"/>
    </source>
</evidence>
<dbReference type="SUPFAM" id="SSF57667">
    <property type="entry name" value="beta-beta-alpha zinc fingers"/>
    <property type="match status" value="4"/>
</dbReference>
<dbReference type="Gene3D" id="3.30.160.60">
    <property type="entry name" value="Classic Zinc Finger"/>
    <property type="match status" value="5"/>
</dbReference>
<feature type="region of interest" description="Disordered" evidence="6">
    <location>
        <begin position="795"/>
        <end position="819"/>
    </location>
</feature>
<accession>A0A1E1W141</accession>
<keyword evidence="3 5" id="KW-0863">Zinc-finger</keyword>
<feature type="compositionally biased region" description="Low complexity" evidence="6">
    <location>
        <begin position="796"/>
        <end position="806"/>
    </location>
</feature>
<dbReference type="PROSITE" id="PS50157">
    <property type="entry name" value="ZINC_FINGER_C2H2_2"/>
    <property type="match status" value="4"/>
</dbReference>
<feature type="domain" description="C2H2-type" evidence="7">
    <location>
        <begin position="490"/>
        <end position="517"/>
    </location>
</feature>
<reference evidence="8" key="1">
    <citation type="submission" date="2015-09" db="EMBL/GenBank/DDBJ databases">
        <title>De novo assembly of Pectinophora gossypiella (Pink Bollworm) gut transcriptome.</title>
        <authorList>
            <person name="Tassone E.E."/>
        </authorList>
    </citation>
    <scope>NUCLEOTIDE SEQUENCE</scope>
</reference>
<dbReference type="PROSITE" id="PS00028">
    <property type="entry name" value="ZINC_FINGER_C2H2_1"/>
    <property type="match status" value="3"/>
</dbReference>
<evidence type="ECO:0000313" key="8">
    <source>
        <dbReference type="EMBL" id="JAT80683.1"/>
    </source>
</evidence>
<dbReference type="Pfam" id="PF00096">
    <property type="entry name" value="zf-C2H2"/>
    <property type="match status" value="1"/>
</dbReference>
<evidence type="ECO:0000256" key="4">
    <source>
        <dbReference type="ARBA" id="ARBA00022833"/>
    </source>
</evidence>
<name>A0A1E1W141_PECGO</name>
<dbReference type="GO" id="GO:0008270">
    <property type="term" value="F:zinc ion binding"/>
    <property type="evidence" value="ECO:0007669"/>
    <property type="project" value="UniProtKB-KW"/>
</dbReference>
<dbReference type="PANTHER" id="PTHR24379">
    <property type="entry name" value="KRAB AND ZINC FINGER DOMAIN-CONTAINING"/>
    <property type="match status" value="1"/>
</dbReference>
<evidence type="ECO:0000259" key="7">
    <source>
        <dbReference type="PROSITE" id="PS50157"/>
    </source>
</evidence>
<feature type="domain" description="C2H2-type" evidence="7">
    <location>
        <begin position="462"/>
        <end position="489"/>
    </location>
</feature>
<organism evidence="8">
    <name type="scientific">Pectinophora gossypiella</name>
    <name type="common">Cotton pink bollworm</name>
    <name type="synonym">Depressaria gossypiella</name>
    <dbReference type="NCBI Taxonomy" id="13191"/>
    <lineage>
        <taxon>Eukaryota</taxon>
        <taxon>Metazoa</taxon>
        <taxon>Ecdysozoa</taxon>
        <taxon>Arthropoda</taxon>
        <taxon>Hexapoda</taxon>
        <taxon>Insecta</taxon>
        <taxon>Pterygota</taxon>
        <taxon>Neoptera</taxon>
        <taxon>Endopterygota</taxon>
        <taxon>Lepidoptera</taxon>
        <taxon>Glossata</taxon>
        <taxon>Ditrysia</taxon>
        <taxon>Gelechioidea</taxon>
        <taxon>Gelechiidae</taxon>
        <taxon>Apatetrinae</taxon>
        <taxon>Pectinophora</taxon>
    </lineage>
</organism>
<feature type="region of interest" description="Disordered" evidence="6">
    <location>
        <begin position="591"/>
        <end position="623"/>
    </location>
</feature>
<dbReference type="AlphaFoldDB" id="A0A1E1W141"/>
<evidence type="ECO:0000256" key="6">
    <source>
        <dbReference type="SAM" id="MobiDB-lite"/>
    </source>
</evidence>